<keyword evidence="3 4" id="KW-0456">Lyase</keyword>
<feature type="active site" evidence="5">
    <location>
        <position position="196"/>
    </location>
</feature>
<dbReference type="SUPFAM" id="SSF53032">
    <property type="entry name" value="tRNA-intron endonuclease catalytic domain-like"/>
    <property type="match status" value="1"/>
</dbReference>
<dbReference type="EC" id="4.6.1.16" evidence="4"/>
<feature type="active site" evidence="5">
    <location>
        <position position="204"/>
    </location>
</feature>
<dbReference type="InterPro" id="IPR016690">
    <property type="entry name" value="TSEN34"/>
</dbReference>
<dbReference type="InterPro" id="IPR011856">
    <property type="entry name" value="tRNA_endonuc-like_dom_sf"/>
</dbReference>
<evidence type="ECO:0000313" key="9">
    <source>
        <dbReference type="Proteomes" id="UP000019375"/>
    </source>
</evidence>
<dbReference type="InterPro" id="IPR036167">
    <property type="entry name" value="tRNA_intron_Endo_cat-like_sf"/>
</dbReference>
<dbReference type="CDD" id="cd22363">
    <property type="entry name" value="tRNA-intron_lyase_C"/>
    <property type="match status" value="1"/>
</dbReference>
<comment type="similarity">
    <text evidence="1 4">Belongs to the tRNA-intron endonuclease family.</text>
</comment>
<reference evidence="9" key="1">
    <citation type="journal article" date="2013" name="Genome Announc.">
        <title>Genome sequence of the food spoilage yeast Zygosaccharomyces bailii CLIB 213(T).</title>
        <authorList>
            <person name="Galeote V."/>
            <person name="Bigey F."/>
            <person name="Devillers H."/>
            <person name="Neuveglise C."/>
            <person name="Dequin S."/>
        </authorList>
    </citation>
    <scope>NUCLEOTIDE SEQUENCE [LARGE SCALE GENOMIC DNA]</scope>
    <source>
        <strain evidence="9">CLIB 213 / ATCC 58445 / CBS 680 / CCRC 21525 / NBRC 1098 / NCYC 1416 / NRRL Y-2227</strain>
    </source>
</reference>
<keyword evidence="2 4" id="KW-0819">tRNA processing</keyword>
<sequence length="260" mass="28471">MRIILCGDTPLVFDLSDVRRLRQHGVIGVLSGTLPTLSQQNAFASIPLRLMPEEALWLVREAPIDVELVPSGQPWFTQDQTTALRLSSASCKAMRSSLAAQRVQRRAQQAKKLQERGLPAATVPTEQETRLLDAALFVHTADTPSLPDQEAMPPASAAPPLQLACTDSHYILYKTLREQGYVVSPGGRFGGKYVVYPGDPLRFHSHIVVSEPLAADEPLDFLHVVAEARLATTVKKTWVASAVDQEGSARFYSVEWAGFG</sequence>
<dbReference type="Pfam" id="PF26577">
    <property type="entry name" value="TSEN34_N"/>
    <property type="match status" value="1"/>
</dbReference>
<dbReference type="InterPro" id="IPR006676">
    <property type="entry name" value="tRNA_splic"/>
</dbReference>
<evidence type="ECO:0000256" key="2">
    <source>
        <dbReference type="ARBA" id="ARBA00022694"/>
    </source>
</evidence>
<evidence type="ECO:0000256" key="3">
    <source>
        <dbReference type="ARBA" id="ARBA00023239"/>
    </source>
</evidence>
<evidence type="ECO:0000256" key="5">
    <source>
        <dbReference type="PIRSR" id="PIRSR017250-50"/>
    </source>
</evidence>
<accession>A0A8J2T548</accession>
<evidence type="ECO:0000256" key="1">
    <source>
        <dbReference type="ARBA" id="ARBA00008078"/>
    </source>
</evidence>
<evidence type="ECO:0000259" key="7">
    <source>
        <dbReference type="Pfam" id="PF26577"/>
    </source>
</evidence>
<dbReference type="OrthoDB" id="48041at2759"/>
<dbReference type="Gene3D" id="3.40.1350.10">
    <property type="match status" value="1"/>
</dbReference>
<evidence type="ECO:0000256" key="4">
    <source>
        <dbReference type="PIRNR" id="PIRNR017250"/>
    </source>
</evidence>
<dbReference type="Pfam" id="PF01974">
    <property type="entry name" value="tRNA_int_endo"/>
    <property type="match status" value="1"/>
</dbReference>
<feature type="domain" description="tRNA intron endonuclease catalytic" evidence="6">
    <location>
        <begin position="168"/>
        <end position="249"/>
    </location>
</feature>
<dbReference type="InterPro" id="IPR006677">
    <property type="entry name" value="tRNA_intron_Endonuc_cat-like"/>
</dbReference>
<dbReference type="NCBIfam" id="TIGR00324">
    <property type="entry name" value="endA"/>
    <property type="match status" value="1"/>
</dbReference>
<dbReference type="PANTHER" id="PTHR13070:SF0">
    <property type="entry name" value="TRNA-SPLICING ENDONUCLEASE SUBUNIT SEN34"/>
    <property type="match status" value="1"/>
</dbReference>
<dbReference type="InterPro" id="IPR059049">
    <property type="entry name" value="TSEN34_N"/>
</dbReference>
<evidence type="ECO:0000259" key="6">
    <source>
        <dbReference type="Pfam" id="PF01974"/>
    </source>
</evidence>
<dbReference type="GO" id="GO:0000213">
    <property type="term" value="F:tRNA-intron lyase activity"/>
    <property type="evidence" value="ECO:0007669"/>
    <property type="project" value="UniProtKB-UniRule"/>
</dbReference>
<dbReference type="PIRSF" id="PIRSF017250">
    <property type="entry name" value="tRNA_splic_SEN34"/>
    <property type="match status" value="1"/>
</dbReference>
<dbReference type="Proteomes" id="UP000019375">
    <property type="component" value="Unassembled WGS sequence"/>
</dbReference>
<dbReference type="EMBL" id="HG316454">
    <property type="protein sequence ID" value="CDF87524.1"/>
    <property type="molecule type" value="Genomic_DNA"/>
</dbReference>
<comment type="function">
    <text evidence="4">Constitutes one of the two catalytic subunit of the tRNA-splicing endonuclease complex, a complex responsible for identification and cleavage of the splice sites in pre-tRNA. It cleaves pre-tRNA at the 5'- and 3'-splice sites to release the intron. The products are an intron and two tRNA half-molecules bearing 2',3'-cyclic phosphate and 5'-OH termini. There are no conserved sequences at the splice sites, but the intron is invariably located at the same site in the gene, placing the splice sites an invariant distance from the constant structural features of the tRNA body.</text>
</comment>
<dbReference type="GO" id="GO:0000379">
    <property type="term" value="P:tRNA-type intron splice site recognition and cleavage"/>
    <property type="evidence" value="ECO:0007669"/>
    <property type="project" value="UniProtKB-UniRule"/>
</dbReference>
<dbReference type="GO" id="GO:0000214">
    <property type="term" value="C:tRNA-intron endonuclease complex"/>
    <property type="evidence" value="ECO:0007669"/>
    <property type="project" value="UniProtKB-UniRule"/>
</dbReference>
<feature type="active site" evidence="5">
    <location>
        <position position="236"/>
    </location>
</feature>
<organism evidence="8 9">
    <name type="scientific">Zygosaccharomyces bailii (strain CLIB 213 / ATCC 58445 / CBS 680 / BCRC 21525 / NBRC 1098 / NCYC 1416 / NRRL Y-2227)</name>
    <dbReference type="NCBI Taxonomy" id="1333698"/>
    <lineage>
        <taxon>Eukaryota</taxon>
        <taxon>Fungi</taxon>
        <taxon>Dikarya</taxon>
        <taxon>Ascomycota</taxon>
        <taxon>Saccharomycotina</taxon>
        <taxon>Saccharomycetes</taxon>
        <taxon>Saccharomycetales</taxon>
        <taxon>Saccharomycetaceae</taxon>
        <taxon>Zygosaccharomyces</taxon>
    </lineage>
</organism>
<name>A0A8J2T548_ZYGB2</name>
<dbReference type="AlphaFoldDB" id="A0A8J2T548"/>
<protein>
    <recommendedName>
        <fullName evidence="4">tRNA-splicing endonuclease subunit Sen34</fullName>
        <ecNumber evidence="4">4.6.1.16</ecNumber>
    </recommendedName>
</protein>
<keyword evidence="9" id="KW-1185">Reference proteome</keyword>
<feature type="domain" description="TSEN34 N-terminal" evidence="7">
    <location>
        <begin position="2"/>
        <end position="61"/>
    </location>
</feature>
<evidence type="ECO:0000313" key="8">
    <source>
        <dbReference type="EMBL" id="CDF87524.1"/>
    </source>
</evidence>
<proteinExistence type="inferred from homology"/>
<gene>
    <name evidence="8" type="ORF">BN860_08350g</name>
</gene>
<dbReference type="GO" id="GO:0003676">
    <property type="term" value="F:nucleic acid binding"/>
    <property type="evidence" value="ECO:0007669"/>
    <property type="project" value="InterPro"/>
</dbReference>
<dbReference type="PANTHER" id="PTHR13070">
    <property type="entry name" value="TRNA-SPLICING ENDONUCLEASE SUBUNIT SEN34-RELATED"/>
    <property type="match status" value="1"/>
</dbReference>